<gene>
    <name evidence="1" type="ORF">RM446_19545</name>
</gene>
<sequence length="266" mass="28651">MDTVPVPTSASAPLRAAEHAFARLAEELWLFPEIASESPDAGGCVPPTTMDLHRVRTWLLEPATSHRDRDRTWRRVIARARADEEWMVAAIGLAMPGLRAAARRATRGLDEAAAADVEAEILAAFVTAVGAVDLSWTRLVWRLRCRAQRAGIRARHREDRQPRVGDQLCESAAPRPPWGHPDLVLADAVAAGVITPAEAQLIGETRLAATTLHQFAADLGLGYKTVHKRRHRAEARLVAAIEAGDIGTRISTPAPGGGPPEAPALS</sequence>
<evidence type="ECO:0000313" key="2">
    <source>
        <dbReference type="Proteomes" id="UP001183226"/>
    </source>
</evidence>
<evidence type="ECO:0000313" key="1">
    <source>
        <dbReference type="EMBL" id="MDT0304317.1"/>
    </source>
</evidence>
<comment type="caution">
    <text evidence="1">The sequence shown here is derived from an EMBL/GenBank/DDBJ whole genome shotgun (WGS) entry which is preliminary data.</text>
</comment>
<protein>
    <recommendedName>
        <fullName evidence="3">Sigma-70 family RNA polymerase sigma factor</fullName>
    </recommendedName>
</protein>
<dbReference type="RefSeq" id="WP_311546813.1">
    <property type="nucleotide sequence ID" value="NZ_JAVREK010000023.1"/>
</dbReference>
<organism evidence="1 2">
    <name type="scientific">Streptomonospora wellingtoniae</name>
    <dbReference type="NCBI Taxonomy" id="3075544"/>
    <lineage>
        <taxon>Bacteria</taxon>
        <taxon>Bacillati</taxon>
        <taxon>Actinomycetota</taxon>
        <taxon>Actinomycetes</taxon>
        <taxon>Streptosporangiales</taxon>
        <taxon>Nocardiopsidaceae</taxon>
        <taxon>Streptomonospora</taxon>
    </lineage>
</organism>
<keyword evidence="2" id="KW-1185">Reference proteome</keyword>
<evidence type="ECO:0008006" key="3">
    <source>
        <dbReference type="Google" id="ProtNLM"/>
    </source>
</evidence>
<reference evidence="2" key="1">
    <citation type="submission" date="2023-07" db="EMBL/GenBank/DDBJ databases">
        <title>30 novel species of actinomycetes from the DSMZ collection.</title>
        <authorList>
            <person name="Nouioui I."/>
        </authorList>
    </citation>
    <scope>NUCLEOTIDE SEQUENCE [LARGE SCALE GENOMIC DNA]</scope>
    <source>
        <strain evidence="2">DSM 45055</strain>
    </source>
</reference>
<dbReference type="EMBL" id="JAVREK010000023">
    <property type="protein sequence ID" value="MDT0304317.1"/>
    <property type="molecule type" value="Genomic_DNA"/>
</dbReference>
<proteinExistence type="predicted"/>
<accession>A0ABU2KYJ5</accession>
<name>A0ABU2KYJ5_9ACTN</name>
<dbReference type="Proteomes" id="UP001183226">
    <property type="component" value="Unassembled WGS sequence"/>
</dbReference>